<proteinExistence type="predicted"/>
<dbReference type="Pfam" id="PF19458">
    <property type="entry name" value="DUF5995"/>
    <property type="match status" value="1"/>
</dbReference>
<gene>
    <name evidence="1" type="ORF">BN2156_05026</name>
</gene>
<dbReference type="AlphaFoldDB" id="A0A0H5RVE9"/>
<dbReference type="STRING" id="146018.BN2156_05026"/>
<organism evidence="1 2">
    <name type="scientific">Mycolicibacterium neworleansense</name>
    <dbReference type="NCBI Taxonomy" id="146018"/>
    <lineage>
        <taxon>Bacteria</taxon>
        <taxon>Bacillati</taxon>
        <taxon>Actinomycetota</taxon>
        <taxon>Actinomycetes</taxon>
        <taxon>Mycobacteriales</taxon>
        <taxon>Mycobacteriaceae</taxon>
        <taxon>Mycolicibacterium</taxon>
    </lineage>
</organism>
<dbReference type="InterPro" id="IPR046037">
    <property type="entry name" value="DUF5995"/>
</dbReference>
<dbReference type="EMBL" id="CWKH01000003">
    <property type="protein sequence ID" value="CRZ18125.1"/>
    <property type="molecule type" value="Genomic_DNA"/>
</dbReference>
<accession>A0A0H5RVE9</accession>
<evidence type="ECO:0000313" key="1">
    <source>
        <dbReference type="EMBL" id="CRZ18125.1"/>
    </source>
</evidence>
<keyword evidence="2" id="KW-1185">Reference proteome</keyword>
<dbReference type="Proteomes" id="UP000199147">
    <property type="component" value="Unassembled WGS sequence"/>
</dbReference>
<dbReference type="OrthoDB" id="583431at2"/>
<name>A0A0H5RVE9_9MYCO</name>
<dbReference type="RefSeq" id="WP_090517723.1">
    <property type="nucleotide sequence ID" value="NZ_CWKH01000003.1"/>
</dbReference>
<sequence length="278" mass="30263">MASHPTPLPPLPAVTSIAEVVSAIDTITDWAVETSSRLGYFAALYKRITIAVGTAVREGAFEDGPRMDRLDAAFAQRYFDALNGYFHPDRYPRPTRSWRATFQWADKPEPILVQHMLAGVTAHIVLDLGIAVQGLAGAGRLPMLHKDFNTINAVLASQIGGVVNDINDLSPALADIYAVLQQHQIFVLNEAIRSLRDSAWRFATVLALEPGFARPPTIWGRDLQVSQQAQAVFDPPSLVGAFDLAVREIAARESRDVAHNVAVLDQIAATPAPIRTAL</sequence>
<protein>
    <submittedName>
        <fullName evidence="1">Uncharacterized protein</fullName>
    </submittedName>
</protein>
<evidence type="ECO:0000313" key="2">
    <source>
        <dbReference type="Proteomes" id="UP000199147"/>
    </source>
</evidence>
<reference evidence="2" key="1">
    <citation type="submission" date="2015-07" db="EMBL/GenBank/DDBJ databases">
        <authorList>
            <person name="Urmite Genomes"/>
        </authorList>
    </citation>
    <scope>NUCLEOTIDE SEQUENCE [LARGE SCALE GENOMIC DNA]</scope>
    <source>
        <strain evidence="2">type strain: ATCC 49404</strain>
    </source>
</reference>